<evidence type="ECO:0000313" key="5">
    <source>
        <dbReference type="EMBL" id="MBK1931499.1"/>
    </source>
</evidence>
<dbReference type="SUPFAM" id="SSF64288">
    <property type="entry name" value="Chorismate lyase-like"/>
    <property type="match status" value="1"/>
</dbReference>
<dbReference type="SMART" id="SM00345">
    <property type="entry name" value="HTH_GNTR"/>
    <property type="match status" value="1"/>
</dbReference>
<dbReference type="Pfam" id="PF00392">
    <property type="entry name" value="GntR"/>
    <property type="match status" value="1"/>
</dbReference>
<dbReference type="InterPro" id="IPR050679">
    <property type="entry name" value="Bact_HTH_transcr_reg"/>
</dbReference>
<dbReference type="GeneID" id="93194977"/>
<evidence type="ECO:0000259" key="4">
    <source>
        <dbReference type="PROSITE" id="PS50949"/>
    </source>
</evidence>
<dbReference type="SMART" id="SM00866">
    <property type="entry name" value="UTRA"/>
    <property type="match status" value="1"/>
</dbReference>
<dbReference type="InterPro" id="IPR028978">
    <property type="entry name" value="Chorismate_lyase_/UTRA_dom_sf"/>
</dbReference>
<organism evidence="5 8">
    <name type="scientific">Burkholderia contaminans</name>
    <dbReference type="NCBI Taxonomy" id="488447"/>
    <lineage>
        <taxon>Bacteria</taxon>
        <taxon>Pseudomonadati</taxon>
        <taxon>Pseudomonadota</taxon>
        <taxon>Betaproteobacteria</taxon>
        <taxon>Burkholderiales</taxon>
        <taxon>Burkholderiaceae</taxon>
        <taxon>Burkholderia</taxon>
        <taxon>Burkholderia cepacia complex</taxon>
    </lineage>
</organism>
<dbReference type="PRINTS" id="PR00035">
    <property type="entry name" value="HTHGNTR"/>
</dbReference>
<evidence type="ECO:0000313" key="9">
    <source>
        <dbReference type="Proteomes" id="UP000664048"/>
    </source>
</evidence>
<dbReference type="Gene3D" id="1.10.10.10">
    <property type="entry name" value="Winged helix-like DNA-binding domain superfamily/Winged helix DNA-binding domain"/>
    <property type="match status" value="1"/>
</dbReference>
<dbReference type="SUPFAM" id="SSF46785">
    <property type="entry name" value="Winged helix' DNA-binding domain"/>
    <property type="match status" value="1"/>
</dbReference>
<sequence>MTLVRDDATSLYEQIATTLRDEIEQGMYEPTGKLPSEAQLSERFQVSRVTVRLALDRLADARIVERKQGKGTFAAKQRLRHRLDVLRGLHDSIAGQGARARMELLRMETCDVPPGLRQVFAADVTRCIYLERLHWVDDEPIALAQTCLLPEASDVAYAQADSMPTYELLEQLLGWRIADADMSVTAVAAPDDIAALLKTGKLAPLLVLRRTSRLADGRTCESTLFHIRPERFDLVVRSGVEARFVAHGTPSAGDRDDGAAR</sequence>
<dbReference type="PANTHER" id="PTHR44846:SF1">
    <property type="entry name" value="MANNOSYL-D-GLYCERATE TRANSPORT_METABOLISM SYSTEM REPRESSOR MNGR-RELATED"/>
    <property type="match status" value="1"/>
</dbReference>
<proteinExistence type="predicted"/>
<dbReference type="InterPro" id="IPR036388">
    <property type="entry name" value="WH-like_DNA-bd_sf"/>
</dbReference>
<evidence type="ECO:0000313" key="10">
    <source>
        <dbReference type="Proteomes" id="UP001220209"/>
    </source>
</evidence>
<dbReference type="RefSeq" id="WP_039371868.1">
    <property type="nucleotide sequence ID" value="NZ_AP018359.1"/>
</dbReference>
<dbReference type="GO" id="GO:0003700">
    <property type="term" value="F:DNA-binding transcription factor activity"/>
    <property type="evidence" value="ECO:0007669"/>
    <property type="project" value="InterPro"/>
</dbReference>
<dbReference type="EMBL" id="JAGEMX010000005">
    <property type="protein sequence ID" value="MBO1831287.1"/>
    <property type="molecule type" value="Genomic_DNA"/>
</dbReference>
<dbReference type="OrthoDB" id="8584262at2"/>
<dbReference type="Proteomes" id="UP001220209">
    <property type="component" value="Chromosome 3"/>
</dbReference>
<keyword evidence="1" id="KW-0805">Transcription regulation</keyword>
<evidence type="ECO:0000256" key="3">
    <source>
        <dbReference type="ARBA" id="ARBA00023163"/>
    </source>
</evidence>
<keyword evidence="3" id="KW-0804">Transcription</keyword>
<keyword evidence="2" id="KW-0238">DNA-binding</keyword>
<dbReference type="EMBL" id="JAENIB010000005">
    <property type="protein sequence ID" value="MBK1931499.1"/>
    <property type="molecule type" value="Genomic_DNA"/>
</dbReference>
<name>A0A1E3FHL9_9BURK</name>
<gene>
    <name evidence="6" type="ORF">J4M89_18090</name>
    <name evidence="5" type="ORF">JIN94_16550</name>
    <name evidence="7" type="ORF">LXE91_35305</name>
</gene>
<keyword evidence="9" id="KW-1185">Reference proteome</keyword>
<evidence type="ECO:0000256" key="1">
    <source>
        <dbReference type="ARBA" id="ARBA00023015"/>
    </source>
</evidence>
<reference evidence="6 9" key="2">
    <citation type="submission" date="2021-03" db="EMBL/GenBank/DDBJ databases">
        <title>Clinical course, treatment and visual outcome of an outbreak of Burkholderia contaminans endophthalmitis following cataract surgery.</title>
        <authorList>
            <person name="Lind C."/>
            <person name="Olsen K."/>
            <person name="Angelsen N.K."/>
            <person name="Krefting E.A."/>
            <person name="Fossen K."/>
            <person name="Gravningen K."/>
            <person name="Depoorter E."/>
            <person name="Vandamme P."/>
            <person name="Bertelsen G."/>
        </authorList>
    </citation>
    <scope>NUCLEOTIDE SEQUENCE [LARGE SCALE GENOMIC DNA]</scope>
    <source>
        <strain evidence="6 9">51242556</strain>
    </source>
</reference>
<dbReference type="CDD" id="cd07377">
    <property type="entry name" value="WHTH_GntR"/>
    <property type="match status" value="1"/>
</dbReference>
<feature type="domain" description="HTH gntR-type" evidence="4">
    <location>
        <begin position="9"/>
        <end position="77"/>
    </location>
</feature>
<evidence type="ECO:0000313" key="6">
    <source>
        <dbReference type="EMBL" id="MBO1831287.1"/>
    </source>
</evidence>
<evidence type="ECO:0000313" key="7">
    <source>
        <dbReference type="EMBL" id="WFN23203.1"/>
    </source>
</evidence>
<evidence type="ECO:0000313" key="8">
    <source>
        <dbReference type="Proteomes" id="UP000611459"/>
    </source>
</evidence>
<dbReference type="GO" id="GO:0003677">
    <property type="term" value="F:DNA binding"/>
    <property type="evidence" value="ECO:0007669"/>
    <property type="project" value="UniProtKB-KW"/>
</dbReference>
<dbReference type="InterPro" id="IPR036390">
    <property type="entry name" value="WH_DNA-bd_sf"/>
</dbReference>
<accession>A0A1E3FHL9</accession>
<dbReference type="InterPro" id="IPR000524">
    <property type="entry name" value="Tscrpt_reg_HTH_GntR"/>
</dbReference>
<dbReference type="Proteomes" id="UP000611459">
    <property type="component" value="Unassembled WGS sequence"/>
</dbReference>
<reference evidence="7 10" key="3">
    <citation type="submission" date="2021-12" db="EMBL/GenBank/DDBJ databases">
        <title>Genomic and phenotypic characterization of three Burkholderia contaminans isolates recovered from different sources.</title>
        <authorList>
            <person name="Lopez De Volder A."/>
            <person name="Fan Y."/>
            <person name="Nunvar J."/>
            <person name="Herrera T."/>
            <person name="Timp W."/>
            <person name="Degrossi J."/>
        </authorList>
    </citation>
    <scope>NUCLEOTIDE SEQUENCE [LARGE SCALE GENOMIC DNA]</scope>
    <source>
        <strain evidence="7 10">LMG 23361</strain>
    </source>
</reference>
<dbReference type="PROSITE" id="PS50949">
    <property type="entry name" value="HTH_GNTR"/>
    <property type="match status" value="1"/>
</dbReference>
<dbReference type="Proteomes" id="UP000664048">
    <property type="component" value="Unassembled WGS sequence"/>
</dbReference>
<dbReference type="EMBL" id="CP090642">
    <property type="protein sequence ID" value="WFN23203.1"/>
    <property type="molecule type" value="Genomic_DNA"/>
</dbReference>
<dbReference type="InterPro" id="IPR011663">
    <property type="entry name" value="UTRA"/>
</dbReference>
<reference evidence="5" key="1">
    <citation type="submission" date="2021-01" db="EMBL/GenBank/DDBJ databases">
        <title>Outbreak of Burkholderia contaminns endophthalmitis traced to a clinical ventilation system.</title>
        <authorList>
            <person name="Lipuma J."/>
            <person name="Spilker T."/>
            <person name="Kratholm J."/>
        </authorList>
    </citation>
    <scope>NUCLEOTIDE SEQUENCE</scope>
    <source>
        <strain evidence="5">HI4954</strain>
    </source>
</reference>
<evidence type="ECO:0000256" key="2">
    <source>
        <dbReference type="ARBA" id="ARBA00023125"/>
    </source>
</evidence>
<dbReference type="FunFam" id="1.10.10.10:FF:000079">
    <property type="entry name" value="GntR family transcriptional regulator"/>
    <property type="match status" value="1"/>
</dbReference>
<dbReference type="Gene3D" id="3.40.1410.10">
    <property type="entry name" value="Chorismate lyase-like"/>
    <property type="match status" value="1"/>
</dbReference>
<protein>
    <submittedName>
        <fullName evidence="5">GntR family transcriptional regulator</fullName>
    </submittedName>
</protein>
<dbReference type="Pfam" id="PF07702">
    <property type="entry name" value="UTRA"/>
    <property type="match status" value="1"/>
</dbReference>
<dbReference type="AlphaFoldDB" id="A0A1E3FHL9"/>
<dbReference type="PANTHER" id="PTHR44846">
    <property type="entry name" value="MANNOSYL-D-GLYCERATE TRANSPORT/METABOLISM SYSTEM REPRESSOR MNGR-RELATED"/>
    <property type="match status" value="1"/>
</dbReference>
<dbReference type="GO" id="GO:0045892">
    <property type="term" value="P:negative regulation of DNA-templated transcription"/>
    <property type="evidence" value="ECO:0007669"/>
    <property type="project" value="TreeGrafter"/>
</dbReference>